<dbReference type="InterPro" id="IPR046342">
    <property type="entry name" value="CBS_dom_sf"/>
</dbReference>
<reference evidence="10" key="1">
    <citation type="submission" date="2018-06" db="EMBL/GenBank/DDBJ databases">
        <authorList>
            <person name="Zhirakovskaya E."/>
        </authorList>
    </citation>
    <scope>NUCLEOTIDE SEQUENCE</scope>
</reference>
<accession>A0A3B0W4H4</accession>
<dbReference type="SMART" id="SM00924">
    <property type="entry name" value="MgtE_N"/>
    <property type="match status" value="1"/>
</dbReference>
<dbReference type="EMBL" id="UOFD01000018">
    <property type="protein sequence ID" value="VAW50818.1"/>
    <property type="molecule type" value="Genomic_DNA"/>
</dbReference>
<dbReference type="InterPro" id="IPR006669">
    <property type="entry name" value="MgtE_transporter"/>
</dbReference>
<dbReference type="PANTHER" id="PTHR43773">
    <property type="entry name" value="MAGNESIUM TRANSPORTER MGTE"/>
    <property type="match status" value="1"/>
</dbReference>
<dbReference type="Pfam" id="PF01769">
    <property type="entry name" value="MgtE"/>
    <property type="match status" value="1"/>
</dbReference>
<dbReference type="InterPro" id="IPR006667">
    <property type="entry name" value="SLC41_membr_dom"/>
</dbReference>
<sequence length="451" mass="49601">MDHHRSQKTEDQILALTDAMETGTMQHARGMLNELSSAEIAHLLESLPHTERNIIWELVDPEKEGEVLIQIGEELRATLIRDMSLQEMVSATEGMDIDDLADFIQSLPGRVTTQVLTSLDTQHRERLEAVLSYPEDSAGGLMNTDTITVRNEVTLDVVLRYLRRMNKLPKNTDSLFVTTRDNFFVGMLPLTSLLTNDTELTVADVMQRDIEVIKASMEDDEVAKIFETHDLFSAPVVDENMKLLGRITVDDVVDVIREEAEHTVLGMAGLTEEEDLFAPAIPSARRRAIWLGINLITAFMASWVVSNFEGTLERIVTIAVLMNVVASMGGIAGSQTLTLVTRGLALGQVSKSNRSWLVNKEIIVGLLNGIGWALVIAIIAVFWFDDVQIGYVIAAAIIINMFVAAFSGVAIPIMLTKLNIDPAIAGSVILTTITDIVGLLAFLGLATMFLL</sequence>
<protein>
    <submittedName>
        <fullName evidence="10">Mg/Co/Ni transporter MgtE, CBS domain-containing</fullName>
    </submittedName>
</protein>
<dbReference type="InterPro" id="IPR000644">
    <property type="entry name" value="CBS_dom"/>
</dbReference>
<dbReference type="NCBIfam" id="TIGR00400">
    <property type="entry name" value="mgtE"/>
    <property type="match status" value="1"/>
</dbReference>
<evidence type="ECO:0000256" key="4">
    <source>
        <dbReference type="ARBA" id="ARBA00022692"/>
    </source>
</evidence>
<dbReference type="InterPro" id="IPR038076">
    <property type="entry name" value="MgtE_N_sf"/>
</dbReference>
<evidence type="ECO:0000256" key="1">
    <source>
        <dbReference type="ARBA" id="ARBA00004141"/>
    </source>
</evidence>
<dbReference type="GO" id="GO:0016020">
    <property type="term" value="C:membrane"/>
    <property type="evidence" value="ECO:0007669"/>
    <property type="project" value="UniProtKB-SubCell"/>
</dbReference>
<feature type="transmembrane region" description="Helical" evidence="8">
    <location>
        <begin position="362"/>
        <end position="383"/>
    </location>
</feature>
<dbReference type="InterPro" id="IPR006668">
    <property type="entry name" value="Mg_transptr_MgtE_intracell_dom"/>
</dbReference>
<evidence type="ECO:0000256" key="5">
    <source>
        <dbReference type="ARBA" id="ARBA00022842"/>
    </source>
</evidence>
<dbReference type="Gene3D" id="1.10.357.20">
    <property type="entry name" value="SLC41 divalent cation transporters, integral membrane domain"/>
    <property type="match status" value="1"/>
</dbReference>
<dbReference type="Pfam" id="PF00571">
    <property type="entry name" value="CBS"/>
    <property type="match status" value="1"/>
</dbReference>
<dbReference type="InterPro" id="IPR036739">
    <property type="entry name" value="SLC41_membr_dom_sf"/>
</dbReference>
<dbReference type="SUPFAM" id="SSF158791">
    <property type="entry name" value="MgtE N-terminal domain-like"/>
    <property type="match status" value="1"/>
</dbReference>
<keyword evidence="6 8" id="KW-1133">Transmembrane helix</keyword>
<name>A0A3B0W4H4_9ZZZZ</name>
<keyword evidence="5" id="KW-0460">Magnesium</keyword>
<proteinExistence type="inferred from homology"/>
<dbReference type="Pfam" id="PF03448">
    <property type="entry name" value="MgtE_N"/>
    <property type="match status" value="1"/>
</dbReference>
<feature type="transmembrane region" description="Helical" evidence="8">
    <location>
        <begin position="318"/>
        <end position="341"/>
    </location>
</feature>
<dbReference type="AlphaFoldDB" id="A0A3B0W4H4"/>
<keyword evidence="7 8" id="KW-0472">Membrane</keyword>
<dbReference type="Gene3D" id="1.25.60.10">
    <property type="entry name" value="MgtE N-terminal domain-like"/>
    <property type="match status" value="1"/>
</dbReference>
<evidence type="ECO:0000313" key="10">
    <source>
        <dbReference type="EMBL" id="VAW50818.1"/>
    </source>
</evidence>
<dbReference type="CDD" id="cd04606">
    <property type="entry name" value="CBS_pair_Mg_transporter"/>
    <property type="match status" value="1"/>
</dbReference>
<keyword evidence="3" id="KW-0813">Transport</keyword>
<evidence type="ECO:0000256" key="2">
    <source>
        <dbReference type="ARBA" id="ARBA00009749"/>
    </source>
</evidence>
<gene>
    <name evidence="10" type="ORF">MNBD_GAMMA06-436</name>
</gene>
<evidence type="ECO:0000256" key="8">
    <source>
        <dbReference type="SAM" id="Phobius"/>
    </source>
</evidence>
<feature type="transmembrane region" description="Helical" evidence="8">
    <location>
        <begin position="423"/>
        <end position="450"/>
    </location>
</feature>
<comment type="similarity">
    <text evidence="2">Belongs to the SLC41A transporter family.</text>
</comment>
<keyword evidence="4 8" id="KW-0812">Transmembrane</keyword>
<feature type="domain" description="CBS" evidence="9">
    <location>
        <begin position="206"/>
        <end position="264"/>
    </location>
</feature>
<evidence type="ECO:0000256" key="3">
    <source>
        <dbReference type="ARBA" id="ARBA00022448"/>
    </source>
</evidence>
<dbReference type="GO" id="GO:0015095">
    <property type="term" value="F:magnesium ion transmembrane transporter activity"/>
    <property type="evidence" value="ECO:0007669"/>
    <property type="project" value="InterPro"/>
</dbReference>
<dbReference type="PROSITE" id="PS51371">
    <property type="entry name" value="CBS"/>
    <property type="match status" value="1"/>
</dbReference>
<dbReference type="Gene3D" id="3.10.580.10">
    <property type="entry name" value="CBS-domain"/>
    <property type="match status" value="1"/>
</dbReference>
<comment type="subcellular location">
    <subcellularLocation>
        <location evidence="1">Membrane</location>
        <topology evidence="1">Multi-pass membrane protein</topology>
    </subcellularLocation>
</comment>
<dbReference type="SUPFAM" id="SSF161093">
    <property type="entry name" value="MgtE membrane domain-like"/>
    <property type="match status" value="1"/>
</dbReference>
<feature type="transmembrane region" description="Helical" evidence="8">
    <location>
        <begin position="389"/>
        <end position="411"/>
    </location>
</feature>
<evidence type="ECO:0000256" key="7">
    <source>
        <dbReference type="ARBA" id="ARBA00023136"/>
    </source>
</evidence>
<evidence type="ECO:0000259" key="9">
    <source>
        <dbReference type="PROSITE" id="PS51371"/>
    </source>
</evidence>
<organism evidence="10">
    <name type="scientific">hydrothermal vent metagenome</name>
    <dbReference type="NCBI Taxonomy" id="652676"/>
    <lineage>
        <taxon>unclassified sequences</taxon>
        <taxon>metagenomes</taxon>
        <taxon>ecological metagenomes</taxon>
    </lineage>
</organism>
<dbReference type="PANTHER" id="PTHR43773:SF1">
    <property type="entry name" value="MAGNESIUM TRANSPORTER MGTE"/>
    <property type="match status" value="1"/>
</dbReference>
<dbReference type="SUPFAM" id="SSF54631">
    <property type="entry name" value="CBS-domain pair"/>
    <property type="match status" value="1"/>
</dbReference>
<evidence type="ECO:0000256" key="6">
    <source>
        <dbReference type="ARBA" id="ARBA00022989"/>
    </source>
</evidence>
<feature type="transmembrane region" description="Helical" evidence="8">
    <location>
        <begin position="288"/>
        <end position="306"/>
    </location>
</feature>